<keyword evidence="4 14" id="KW-1134">Transmembrane beta strand</keyword>
<gene>
    <name evidence="19" type="primary">fptA</name>
    <name evidence="19" type="ORF">GS03_01864</name>
</gene>
<evidence type="ECO:0000256" key="15">
    <source>
        <dbReference type="RuleBase" id="RU003357"/>
    </source>
</evidence>
<evidence type="ECO:0000259" key="17">
    <source>
        <dbReference type="Pfam" id="PF00593"/>
    </source>
</evidence>
<keyword evidence="3 14" id="KW-0813">Transport</keyword>
<dbReference type="RefSeq" id="WP_136152261.1">
    <property type="nucleotide sequence ID" value="NZ_CP038810.1"/>
</dbReference>
<dbReference type="CDD" id="cd01347">
    <property type="entry name" value="ligand_gated_channel"/>
    <property type="match status" value="1"/>
</dbReference>
<evidence type="ECO:0000256" key="2">
    <source>
        <dbReference type="ARBA" id="ARBA00009810"/>
    </source>
</evidence>
<dbReference type="InterPro" id="IPR000531">
    <property type="entry name" value="Beta-barrel_TonB"/>
</dbReference>
<evidence type="ECO:0000256" key="14">
    <source>
        <dbReference type="PROSITE-ProRule" id="PRU01360"/>
    </source>
</evidence>
<dbReference type="InterPro" id="IPR036942">
    <property type="entry name" value="Beta-barrel_TonB_sf"/>
</dbReference>
<feature type="chain" id="PRO_5020306854" evidence="16">
    <location>
        <begin position="21"/>
        <end position="746"/>
    </location>
</feature>
<dbReference type="InterPro" id="IPR012910">
    <property type="entry name" value="Plug_dom"/>
</dbReference>
<keyword evidence="11 14" id="KW-0472">Membrane</keyword>
<evidence type="ECO:0000256" key="16">
    <source>
        <dbReference type="SAM" id="SignalP"/>
    </source>
</evidence>
<dbReference type="InterPro" id="IPR039426">
    <property type="entry name" value="TonB-dep_rcpt-like"/>
</dbReference>
<evidence type="ECO:0000256" key="5">
    <source>
        <dbReference type="ARBA" id="ARBA00022496"/>
    </source>
</evidence>
<dbReference type="PANTHER" id="PTHR32552:SF68">
    <property type="entry name" value="FERRICHROME OUTER MEMBRANE TRANSPORTER_PHAGE RECEPTOR"/>
    <property type="match status" value="1"/>
</dbReference>
<feature type="domain" description="TonB-dependent receptor-like beta-barrel" evidence="17">
    <location>
        <begin position="241"/>
        <end position="716"/>
    </location>
</feature>
<dbReference type="GO" id="GO:0038023">
    <property type="term" value="F:signaling receptor activity"/>
    <property type="evidence" value="ECO:0007669"/>
    <property type="project" value="InterPro"/>
</dbReference>
<evidence type="ECO:0000313" key="19">
    <source>
        <dbReference type="EMBL" id="QBZ98359.1"/>
    </source>
</evidence>
<evidence type="ECO:0000256" key="3">
    <source>
        <dbReference type="ARBA" id="ARBA00022448"/>
    </source>
</evidence>
<evidence type="ECO:0000259" key="18">
    <source>
        <dbReference type="Pfam" id="PF07715"/>
    </source>
</evidence>
<keyword evidence="10 15" id="KW-0798">TonB box</keyword>
<keyword evidence="20" id="KW-1185">Reference proteome</keyword>
<keyword evidence="8" id="KW-0408">Iron</keyword>
<sequence length="746" mass="82712">MYRYITILALTLTTSAVGFAQESNDDFQDELYAVNDTVKNKKGEALKEVVIISQQQKTVVKGGKANIKPLDLPQASMVIGKETIMQQQILRLSDALKNANGIYVAGASNASGNNQEELGSRGFTFSGANTFKNGVRFNGSLIPETASLESIEILKGSSALLYGNVAPGGILNLITKKPRFNHGGELSIRTTEYNFFKPTIDVYGAVNNSNTVAYRFISSYEQGNSFRDDVQTRRIYFNPSFLFDISAKTNILVEADYTSDNRTPDFGLATIDYKVVELPRNSFLGFDWGKFDSEQVGFTSTINHDLNKNWQLKGIFSYQGYSTDLLSSLRPNAGINDPNNANNNLVRANGDWIRGVQKTDSEQDYSLVEADLTGTFNTGKMKHTLLFGADADQSNTVTLAYKNINYYDKINIYNPNVILAKNPTYANTLIPSMDKNTNTLANVKRAGVYFQDLIEVTQKVKVLAGLRYSYLENTSEVFTYSSTPTAPVVTETHDNIFSPKLGLVFQPTKNNSVFASYSDSFVLNTGTDRNLKALPNSRIDQYEVGIKNEFFKGHLVANLTTYLIDYGNLAQTDFSNGNTNTNIKELAGAYQSKGVELDITGHHKGLRLIAGYSFNETKYTKSNIYDAGTHLRFSPKHTANASAFYTFENTKLKGFEFGLQSTFIGERLGGRLRPNNASTAAEMARKPIPVDGFLQFDASVGYSIKDFSIRARLSNLANVVSYYVYDDNTVTPIAPRMLTTTVSYKF</sequence>
<evidence type="ECO:0000256" key="11">
    <source>
        <dbReference type="ARBA" id="ARBA00023136"/>
    </source>
</evidence>
<evidence type="ECO:0000256" key="7">
    <source>
        <dbReference type="ARBA" id="ARBA00022729"/>
    </source>
</evidence>
<evidence type="ECO:0000256" key="9">
    <source>
        <dbReference type="ARBA" id="ARBA00023065"/>
    </source>
</evidence>
<dbReference type="PANTHER" id="PTHR32552">
    <property type="entry name" value="FERRICHROME IRON RECEPTOR-RELATED"/>
    <property type="match status" value="1"/>
</dbReference>
<evidence type="ECO:0000256" key="6">
    <source>
        <dbReference type="ARBA" id="ARBA00022692"/>
    </source>
</evidence>
<evidence type="ECO:0000256" key="12">
    <source>
        <dbReference type="ARBA" id="ARBA00023170"/>
    </source>
</evidence>
<dbReference type="InterPro" id="IPR037066">
    <property type="entry name" value="Plug_dom_sf"/>
</dbReference>
<evidence type="ECO:0000256" key="1">
    <source>
        <dbReference type="ARBA" id="ARBA00004571"/>
    </source>
</evidence>
<feature type="domain" description="TonB-dependent receptor plug" evidence="18">
    <location>
        <begin position="70"/>
        <end position="170"/>
    </location>
</feature>
<dbReference type="KEGG" id="fsn:GS03_01864"/>
<dbReference type="PROSITE" id="PS52016">
    <property type="entry name" value="TONB_DEPENDENT_REC_3"/>
    <property type="match status" value="1"/>
</dbReference>
<keyword evidence="5" id="KW-0410">Iron transport</keyword>
<dbReference type="Gene3D" id="2.40.170.20">
    <property type="entry name" value="TonB-dependent receptor, beta-barrel domain"/>
    <property type="match status" value="1"/>
</dbReference>
<evidence type="ECO:0000256" key="4">
    <source>
        <dbReference type="ARBA" id="ARBA00022452"/>
    </source>
</evidence>
<comment type="subcellular location">
    <subcellularLocation>
        <location evidence="1 14">Cell outer membrane</location>
        <topology evidence="1 14">Multi-pass membrane protein</topology>
    </subcellularLocation>
</comment>
<dbReference type="Proteomes" id="UP000296862">
    <property type="component" value="Chromosome"/>
</dbReference>
<accession>A0A4P7PTX4</accession>
<evidence type="ECO:0000256" key="10">
    <source>
        <dbReference type="ARBA" id="ARBA00023077"/>
    </source>
</evidence>
<keyword evidence="6 14" id="KW-0812">Transmembrane</keyword>
<protein>
    <submittedName>
        <fullName evidence="19">Fe(3+)-pyochelin receptor</fullName>
    </submittedName>
</protein>
<keyword evidence="7 16" id="KW-0732">Signal</keyword>
<keyword evidence="12 19" id="KW-0675">Receptor</keyword>
<dbReference type="Gene3D" id="2.170.130.10">
    <property type="entry name" value="TonB-dependent receptor, plug domain"/>
    <property type="match status" value="1"/>
</dbReference>
<feature type="signal peptide" evidence="16">
    <location>
        <begin position="1"/>
        <end position="20"/>
    </location>
</feature>
<organism evidence="19 20">
    <name type="scientific">Flavobacterium sangjuense</name>
    <dbReference type="NCBI Taxonomy" id="2518177"/>
    <lineage>
        <taxon>Bacteria</taxon>
        <taxon>Pseudomonadati</taxon>
        <taxon>Bacteroidota</taxon>
        <taxon>Flavobacteriia</taxon>
        <taxon>Flavobacteriales</taxon>
        <taxon>Flavobacteriaceae</taxon>
        <taxon>Flavobacterium</taxon>
    </lineage>
</organism>
<keyword evidence="9" id="KW-0406">Ion transport</keyword>
<name>A0A4P7PTX4_9FLAO</name>
<dbReference type="GO" id="GO:0009279">
    <property type="term" value="C:cell outer membrane"/>
    <property type="evidence" value="ECO:0007669"/>
    <property type="project" value="UniProtKB-SubCell"/>
</dbReference>
<dbReference type="AlphaFoldDB" id="A0A4P7PTX4"/>
<dbReference type="GO" id="GO:0015891">
    <property type="term" value="P:siderophore transport"/>
    <property type="evidence" value="ECO:0007669"/>
    <property type="project" value="InterPro"/>
</dbReference>
<dbReference type="SUPFAM" id="SSF56935">
    <property type="entry name" value="Porins"/>
    <property type="match status" value="1"/>
</dbReference>
<evidence type="ECO:0000256" key="8">
    <source>
        <dbReference type="ARBA" id="ARBA00023004"/>
    </source>
</evidence>
<reference evidence="19 20" key="1">
    <citation type="submission" date="2019-04" db="EMBL/GenBank/DDBJ databases">
        <title>Flavobacterium sp. GS03.</title>
        <authorList>
            <person name="Kim H."/>
        </authorList>
    </citation>
    <scope>NUCLEOTIDE SEQUENCE [LARGE SCALE GENOMIC DNA]</scope>
    <source>
        <strain evidence="19 20">GS03</strain>
    </source>
</reference>
<evidence type="ECO:0000256" key="13">
    <source>
        <dbReference type="ARBA" id="ARBA00023237"/>
    </source>
</evidence>
<dbReference type="InterPro" id="IPR010105">
    <property type="entry name" value="TonB_sidphr_rcpt"/>
</dbReference>
<comment type="similarity">
    <text evidence="2 14 15">Belongs to the TonB-dependent receptor family.</text>
</comment>
<dbReference type="Pfam" id="PF00593">
    <property type="entry name" value="TonB_dep_Rec_b-barrel"/>
    <property type="match status" value="1"/>
</dbReference>
<dbReference type="NCBIfam" id="TIGR01783">
    <property type="entry name" value="TonB-siderophor"/>
    <property type="match status" value="1"/>
</dbReference>
<evidence type="ECO:0000313" key="20">
    <source>
        <dbReference type="Proteomes" id="UP000296862"/>
    </source>
</evidence>
<dbReference type="EMBL" id="CP038810">
    <property type="protein sequence ID" value="QBZ98359.1"/>
    <property type="molecule type" value="Genomic_DNA"/>
</dbReference>
<dbReference type="GO" id="GO:0015344">
    <property type="term" value="F:siderophore uptake transmembrane transporter activity"/>
    <property type="evidence" value="ECO:0007669"/>
    <property type="project" value="TreeGrafter"/>
</dbReference>
<keyword evidence="13 14" id="KW-0998">Cell outer membrane</keyword>
<proteinExistence type="inferred from homology"/>
<dbReference type="OrthoDB" id="9775095at2"/>
<dbReference type="Pfam" id="PF07715">
    <property type="entry name" value="Plug"/>
    <property type="match status" value="1"/>
</dbReference>